<dbReference type="EMBL" id="FUZU01000005">
    <property type="protein sequence ID" value="SKC88834.1"/>
    <property type="molecule type" value="Genomic_DNA"/>
</dbReference>
<dbReference type="RefSeq" id="WP_079690198.1">
    <property type="nucleotide sequence ID" value="NZ_FUZU01000005.1"/>
</dbReference>
<dbReference type="OrthoDB" id="1424008at2"/>
<protein>
    <submittedName>
        <fullName evidence="2">Uncharacterized protein</fullName>
    </submittedName>
</protein>
<keyword evidence="1" id="KW-0812">Transmembrane</keyword>
<keyword evidence="3" id="KW-1185">Reference proteome</keyword>
<evidence type="ECO:0000256" key="1">
    <source>
        <dbReference type="SAM" id="Phobius"/>
    </source>
</evidence>
<reference evidence="2 3" key="1">
    <citation type="submission" date="2017-02" db="EMBL/GenBank/DDBJ databases">
        <authorList>
            <person name="Peterson S.W."/>
        </authorList>
    </citation>
    <scope>NUCLEOTIDE SEQUENCE [LARGE SCALE GENOMIC DNA]</scope>
    <source>
        <strain evidence="2 3">DSM 25262</strain>
    </source>
</reference>
<evidence type="ECO:0000313" key="2">
    <source>
        <dbReference type="EMBL" id="SKC88834.1"/>
    </source>
</evidence>
<feature type="transmembrane region" description="Helical" evidence="1">
    <location>
        <begin position="60"/>
        <end position="79"/>
    </location>
</feature>
<proteinExistence type="predicted"/>
<name>A0A1T5MLH0_9BACT</name>
<sequence>MITITTRPFTDKEIKRQTKQLPSVYKRVEGFVMKFIFIVLVLDIPLLVYDHFSPVASQTQAAYCIVMVVVALLLTFWITKRWEGGLSINKYISNINSEQAEVIHVTTTRAIKREDAEDFGVAYYIDVLDKGVPKTLFLWGQYLDELEYDKRFPNTEFEIIRKKGSDEFIDFKTLGQYFKEEKTLPPFDKPVWDSGTFPVNGQILDQTIDQIK</sequence>
<gene>
    <name evidence="2" type="ORF">SAMN05660236_5706</name>
</gene>
<evidence type="ECO:0000313" key="3">
    <source>
        <dbReference type="Proteomes" id="UP000190961"/>
    </source>
</evidence>
<feature type="transmembrane region" description="Helical" evidence="1">
    <location>
        <begin position="31"/>
        <end position="48"/>
    </location>
</feature>
<dbReference type="AlphaFoldDB" id="A0A1T5MLH0"/>
<keyword evidence="1" id="KW-1133">Transmembrane helix</keyword>
<accession>A0A1T5MLH0</accession>
<keyword evidence="1" id="KW-0472">Membrane</keyword>
<dbReference type="Proteomes" id="UP000190961">
    <property type="component" value="Unassembled WGS sequence"/>
</dbReference>
<dbReference type="STRING" id="688867.SAMN05660236_5706"/>
<organism evidence="2 3">
    <name type="scientific">Ohtaekwangia koreensis</name>
    <dbReference type="NCBI Taxonomy" id="688867"/>
    <lineage>
        <taxon>Bacteria</taxon>
        <taxon>Pseudomonadati</taxon>
        <taxon>Bacteroidota</taxon>
        <taxon>Cytophagia</taxon>
        <taxon>Cytophagales</taxon>
        <taxon>Fulvivirgaceae</taxon>
        <taxon>Ohtaekwangia</taxon>
    </lineage>
</organism>